<proteinExistence type="predicted"/>
<accession>A0ABV9KT18</accession>
<name>A0ABV9KT18_9BACT</name>
<evidence type="ECO:0000256" key="1">
    <source>
        <dbReference type="SAM" id="SignalP"/>
    </source>
</evidence>
<dbReference type="Gene3D" id="2.60.40.10">
    <property type="entry name" value="Immunoglobulins"/>
    <property type="match status" value="1"/>
</dbReference>
<dbReference type="CDD" id="cd14948">
    <property type="entry name" value="BACON"/>
    <property type="match status" value="1"/>
</dbReference>
<feature type="domain" description="BACON" evidence="2">
    <location>
        <begin position="425"/>
        <end position="476"/>
    </location>
</feature>
<protein>
    <submittedName>
        <fullName evidence="3">BACON domain-containing protein</fullName>
    </submittedName>
</protein>
<evidence type="ECO:0000259" key="2">
    <source>
        <dbReference type="Pfam" id="PF13004"/>
    </source>
</evidence>
<evidence type="ECO:0000313" key="4">
    <source>
        <dbReference type="Proteomes" id="UP001596023"/>
    </source>
</evidence>
<dbReference type="Pfam" id="PF13004">
    <property type="entry name" value="BACON"/>
    <property type="match status" value="1"/>
</dbReference>
<comment type="caution">
    <text evidence="3">The sequence shown here is derived from an EMBL/GenBank/DDBJ whole genome shotgun (WGS) entry which is preliminary data.</text>
</comment>
<feature type="signal peptide" evidence="1">
    <location>
        <begin position="1"/>
        <end position="26"/>
    </location>
</feature>
<gene>
    <name evidence="3" type="ORF">ACFO6W_06240</name>
</gene>
<dbReference type="InterPro" id="IPR024361">
    <property type="entry name" value="BACON"/>
</dbReference>
<reference evidence="4" key="1">
    <citation type="journal article" date="2019" name="Int. J. Syst. Evol. Microbiol.">
        <title>The Global Catalogue of Microorganisms (GCM) 10K type strain sequencing project: providing services to taxonomists for standard genome sequencing and annotation.</title>
        <authorList>
            <consortium name="The Broad Institute Genomics Platform"/>
            <consortium name="The Broad Institute Genome Sequencing Center for Infectious Disease"/>
            <person name="Wu L."/>
            <person name="Ma J."/>
        </authorList>
    </citation>
    <scope>NUCLEOTIDE SEQUENCE [LARGE SCALE GENOMIC DNA]</scope>
    <source>
        <strain evidence="4">CCUG 66188</strain>
    </source>
</reference>
<dbReference type="EMBL" id="JBHSGN010000050">
    <property type="protein sequence ID" value="MFC4673284.1"/>
    <property type="molecule type" value="Genomic_DNA"/>
</dbReference>
<sequence>MKRLKMISFLHTLTFLMLGCMLFSCSEERETFHPSAGNNTELAFGVNLPASSPGTYALTATDENKLAHVYVLAFKAESGQYKLYDWAETGTIQDNGEISKKKFTVTFTRLKQNEAYRFVLLGNAKPEVNALFDGGTGEGAEKNAMLAQLQLSGIARWNNDPDSNGYRDIPMWGEASDDKTITPGLTVAGLKLLRMAARIDVTVGEPAQPDFKLKTVHLYNSHQKARIAPDPANLAAGSLSKVEKPTLAAGSNVVKGPLDYTVSNDISLESSIYTFESEVPYENSIPVTDKMTCLVVGGVYGNDATPTYYRIDLVKQEDDNTLSYRDILRNHRYTVRITKVKGQGYQTAEEAFNAKAVNIEAEVIALDEADITGIVSDGQYWLAVSQETFTFSRDSRTALSKDNTLTVKTDYPGGWSAKQIADGGNNPVSWLSVSSAGGYSGSTDIKLILEENTGSDRTAYIYLKAGRLVYKVTVTQTITSGIELYIKDAGGNEISELFFREPIGVQPAAQKFGLFWFPATSDVTVSSQMAGTTPFTFDITGGSDKPVTFNNGSGEIWYNTILPPAISGADVADDPFKECISRFDFTIYNGQRYMTKSLFLRQATYNLVVTVIDGFYHLDGSNYMFAVESNTGWRIKSVTDNSSLLNLQGQDNLIPGVGDGNNTSVTYTPIRFTVKNRPTDAVSDMVTIVLESTETQKKFNDVTLNFNLMGQIISPPAHKGWAGSNIYYDQTLGHLTFDDVGVTDHMYYNGVIFKWGSLYGISPIQNYTVLTKRYPPDGGTTTGGSYDDIPFISDATNVPSNRDRAYLYEVTDGNSGKGDICRWLTKKGYAPAGKKWRMPTSREFDGSYTYQTGTFGNHEYGTGAVRSGVSKTGTAAFFPMSHYRHCTGALQESASTGNGYYWTASPGGTNAYLMKYSNKFAGIFNGADIYHETEGRCRAHPVRCVVE</sequence>
<keyword evidence="1" id="KW-0732">Signal</keyword>
<feature type="chain" id="PRO_5046241996" evidence="1">
    <location>
        <begin position="27"/>
        <end position="947"/>
    </location>
</feature>
<organism evidence="3 4">
    <name type="scientific">Dysgonomonas termitidis</name>
    <dbReference type="NCBI Taxonomy" id="1516126"/>
    <lineage>
        <taxon>Bacteria</taxon>
        <taxon>Pseudomonadati</taxon>
        <taxon>Bacteroidota</taxon>
        <taxon>Bacteroidia</taxon>
        <taxon>Bacteroidales</taxon>
        <taxon>Dysgonomonadaceae</taxon>
        <taxon>Dysgonomonas</taxon>
    </lineage>
</organism>
<evidence type="ECO:0000313" key="3">
    <source>
        <dbReference type="EMBL" id="MFC4673284.1"/>
    </source>
</evidence>
<dbReference type="RefSeq" id="WP_379994524.1">
    <property type="nucleotide sequence ID" value="NZ_JBHSGN010000050.1"/>
</dbReference>
<dbReference type="InterPro" id="IPR013783">
    <property type="entry name" value="Ig-like_fold"/>
</dbReference>
<dbReference type="PROSITE" id="PS51257">
    <property type="entry name" value="PROKAR_LIPOPROTEIN"/>
    <property type="match status" value="1"/>
</dbReference>
<keyword evidence="4" id="KW-1185">Reference proteome</keyword>
<dbReference type="Proteomes" id="UP001596023">
    <property type="component" value="Unassembled WGS sequence"/>
</dbReference>